<feature type="domain" description="Phorbol-ester/DAG-type" evidence="19">
    <location>
        <begin position="498"/>
        <end position="548"/>
    </location>
</feature>
<dbReference type="PROSITE" id="PS50011">
    <property type="entry name" value="PROTEIN_KINASE_DOM"/>
    <property type="match status" value="1"/>
</dbReference>
<evidence type="ECO:0000256" key="16">
    <source>
        <dbReference type="PROSITE-ProRule" id="PRU10141"/>
    </source>
</evidence>
<dbReference type="Pfam" id="PF00130">
    <property type="entry name" value="C1_1"/>
    <property type="match status" value="2"/>
</dbReference>
<feature type="domain" description="Phorbol-ester/DAG-type" evidence="19">
    <location>
        <begin position="430"/>
        <end position="478"/>
    </location>
</feature>
<evidence type="ECO:0000259" key="20">
    <source>
        <dbReference type="PROSITE" id="PS51285"/>
    </source>
</evidence>
<dbReference type="InterPro" id="IPR000719">
    <property type="entry name" value="Prot_kinase_dom"/>
</dbReference>
<dbReference type="PROSITE" id="PS00107">
    <property type="entry name" value="PROTEIN_KINASE_ATP"/>
    <property type="match status" value="1"/>
</dbReference>
<evidence type="ECO:0000313" key="22">
    <source>
        <dbReference type="EMBL" id="CED82357.1"/>
    </source>
</evidence>
<evidence type="ECO:0000256" key="17">
    <source>
        <dbReference type="SAM" id="MobiDB-lite"/>
    </source>
</evidence>
<dbReference type="SMART" id="SM00109">
    <property type="entry name" value="C1"/>
    <property type="match status" value="2"/>
</dbReference>
<evidence type="ECO:0000256" key="6">
    <source>
        <dbReference type="ARBA" id="ARBA00022723"/>
    </source>
</evidence>
<evidence type="ECO:0000256" key="2">
    <source>
        <dbReference type="ARBA" id="ARBA00012429"/>
    </source>
</evidence>
<dbReference type="Gene3D" id="1.10.510.10">
    <property type="entry name" value="Transferase(Phosphotransferase) domain 1"/>
    <property type="match status" value="1"/>
</dbReference>
<feature type="region of interest" description="Disordered" evidence="17">
    <location>
        <begin position="132"/>
        <end position="153"/>
    </location>
</feature>
<comment type="catalytic activity">
    <reaction evidence="13">
        <text>L-threonyl-[protein] + ATP = O-phospho-L-threonyl-[protein] + ADP + H(+)</text>
        <dbReference type="Rhea" id="RHEA:46608"/>
        <dbReference type="Rhea" id="RHEA-COMP:11060"/>
        <dbReference type="Rhea" id="RHEA-COMP:11605"/>
        <dbReference type="ChEBI" id="CHEBI:15378"/>
        <dbReference type="ChEBI" id="CHEBI:30013"/>
        <dbReference type="ChEBI" id="CHEBI:30616"/>
        <dbReference type="ChEBI" id="CHEBI:61977"/>
        <dbReference type="ChEBI" id="CHEBI:456216"/>
        <dbReference type="EC" id="2.7.11.13"/>
    </reaction>
</comment>
<feature type="compositionally biased region" description="Low complexity" evidence="17">
    <location>
        <begin position="764"/>
        <end position="778"/>
    </location>
</feature>
<evidence type="ECO:0000259" key="21">
    <source>
        <dbReference type="PROSITE" id="PS51860"/>
    </source>
</evidence>
<keyword evidence="4" id="KW-0597">Phosphoprotein</keyword>
<feature type="compositionally biased region" description="Pro residues" evidence="17">
    <location>
        <begin position="752"/>
        <end position="763"/>
    </location>
</feature>
<organism evidence="22">
    <name type="scientific">Phaffia rhodozyma</name>
    <name type="common">Yeast</name>
    <name type="synonym">Xanthophyllomyces dendrorhous</name>
    <dbReference type="NCBI Taxonomy" id="264483"/>
    <lineage>
        <taxon>Eukaryota</taxon>
        <taxon>Fungi</taxon>
        <taxon>Dikarya</taxon>
        <taxon>Basidiomycota</taxon>
        <taxon>Agaricomycotina</taxon>
        <taxon>Tremellomycetes</taxon>
        <taxon>Cystofilobasidiales</taxon>
        <taxon>Mrakiaceae</taxon>
        <taxon>Phaffia</taxon>
    </lineage>
</organism>
<dbReference type="PROSITE" id="PS00108">
    <property type="entry name" value="PROTEIN_KINASE_ST"/>
    <property type="match status" value="1"/>
</dbReference>
<dbReference type="PROSITE" id="PS51285">
    <property type="entry name" value="AGC_KINASE_CTER"/>
    <property type="match status" value="1"/>
</dbReference>
<dbReference type="Gene3D" id="1.10.287.160">
    <property type="entry name" value="HR1 repeat"/>
    <property type="match status" value="2"/>
</dbReference>
<feature type="domain" description="REM-1" evidence="21">
    <location>
        <begin position="97"/>
        <end position="177"/>
    </location>
</feature>
<keyword evidence="12 16" id="KW-0067">ATP-binding</keyword>
<feature type="compositionally biased region" description="Gly residues" evidence="17">
    <location>
        <begin position="343"/>
        <end position="354"/>
    </location>
</feature>
<dbReference type="Gene3D" id="3.30.200.20">
    <property type="entry name" value="Phosphorylase Kinase, domain 1"/>
    <property type="match status" value="1"/>
</dbReference>
<proteinExistence type="inferred from homology"/>
<feature type="region of interest" description="Disordered" evidence="17">
    <location>
        <begin position="333"/>
        <end position="376"/>
    </location>
</feature>
<evidence type="ECO:0000259" key="19">
    <source>
        <dbReference type="PROSITE" id="PS50081"/>
    </source>
</evidence>
<keyword evidence="9" id="KW-0863">Zinc-finger</keyword>
<keyword evidence="3" id="KW-0723">Serine/threonine-protein kinase</keyword>
<dbReference type="InterPro" id="IPR017892">
    <property type="entry name" value="Pkinase_C"/>
</dbReference>
<dbReference type="GO" id="GO:0106310">
    <property type="term" value="F:protein serine kinase activity"/>
    <property type="evidence" value="ECO:0007669"/>
    <property type="project" value="RHEA"/>
</dbReference>
<dbReference type="InterPro" id="IPR000961">
    <property type="entry name" value="AGC-kinase_C"/>
</dbReference>
<dbReference type="AlphaFoldDB" id="A0A0F7SJV3"/>
<dbReference type="PROSITE" id="PS00479">
    <property type="entry name" value="ZF_DAG_PE_1"/>
    <property type="match status" value="1"/>
</dbReference>
<protein>
    <recommendedName>
        <fullName evidence="2">protein kinase C</fullName>
        <ecNumber evidence="2">2.7.11.13</ecNumber>
    </recommendedName>
</protein>
<feature type="domain" description="AGC-kinase C-terminal" evidence="20">
    <location>
        <begin position="1066"/>
        <end position="1134"/>
    </location>
</feature>
<dbReference type="SMART" id="SM00742">
    <property type="entry name" value="Hr1"/>
    <property type="match status" value="2"/>
</dbReference>
<feature type="compositionally biased region" description="Polar residues" evidence="17">
    <location>
        <begin position="708"/>
        <end position="718"/>
    </location>
</feature>
<evidence type="ECO:0000256" key="8">
    <source>
        <dbReference type="ARBA" id="ARBA00022741"/>
    </source>
</evidence>
<sequence length="1134" mass="127368">MATSTEKLDRSIHDTERFIIIEQQVLQGSVAMAAAHRRVSRGNPESNALVRQAELGIDQSKARLEFLRGQLEKKKRRRAGLPKVEEARWTNQLDLIRAETPLSVPRISHMLSKLEFKLKLEDQFRQGREKMASALTNSTAKDDRKERARLAADQEESKERIKLLRMAAKKYNNLLCDEDEEDENLSNPAKEAINRKPISGKLSLALVSGRDLEHAPLPSSSSSSLRSSPKYYNETSVEFKVHSLVKAVSHPSRNDRWLQEFTLEMDKADEVEISFYDQPVGGKSGKEEGKRVLIGVMWLKVSDLLEALRRQKVDLMGTGEGGETNWVTAATVRDRDGRSSGPPNGGRGPHGIAGGSQNELGVKGQGVKGQSSNGEGLEGWFSVEPQGAVNLKMDFVKENVRRRPLDGTPGGLGRQGAVKKRKGEVHEMNGHAFIKRQFFQVILCALCNKFLMTGDGYQCEDCRYMCHEACYHKVLTKCISKPNYEQEGDEDKINHNIPHRFEPYSNMSPNWCCHCGFLLPLGRKIPRKCNECSITCHEHCAHLVPNFCGMSMENANMILGMVRDVKSTKPKRDQQLAASPARHNQQQQQQQRLPLSTSTQSIPAPPSQTQLPPLSYQQDHRHPPPQIQQSQPQQPLVDRMQNLSVSSKTPEPRPLPPTQAPAQPGYQNVHQSRPPQQHAYGSSGSHPLPSPPTQQQPSRGDRPLPQTPGLSGSPSVSTIPAIAPPPRSTSSQHISSQPAPSPPHPQHQRLPSTPPQITPPAQHPPQKQQQQQHQQFPADGISPAGVVGTPHMVSRVKPKKIGLEDFNFLTVLGKGNFGKVMLAEEKTSNQLYAIKVLKKEFIIENDEVDSTKSEKRVFLAAADRRHPFLLNLHSCFQTETRIYFVMEYVSGGDLMLHIQRKQFTLRQAKMYACEVLLALEYFHSKGIIYRDLKLDNILLTVEGHIKVADYGLCKEDMWFGKTTSTFCGTPEFMAPEILMEQRYGRAVDWWAFGVLTYEMLLGQSPFRGDDEDEIFDAILEDPPLYPITMHPNAVMLLQGLLERDPAKRLGGGETDALEIKRHPFFADVNFDDVYNKRIPPSYFPSLKNPLDTSNFDAEFTNEQPTLTPVHTRLGQREQEEFQGFSWIANWVGDA</sequence>
<evidence type="ECO:0000256" key="3">
    <source>
        <dbReference type="ARBA" id="ARBA00022527"/>
    </source>
</evidence>
<feature type="compositionally biased region" description="Polar residues" evidence="17">
    <location>
        <begin position="592"/>
        <end position="617"/>
    </location>
</feature>
<dbReference type="InterPro" id="IPR011009">
    <property type="entry name" value="Kinase-like_dom_sf"/>
</dbReference>
<evidence type="ECO:0000256" key="13">
    <source>
        <dbReference type="ARBA" id="ARBA00047272"/>
    </source>
</evidence>
<dbReference type="InterPro" id="IPR017441">
    <property type="entry name" value="Protein_kinase_ATP_BS"/>
</dbReference>
<keyword evidence="15" id="KW-0175">Coiled coil</keyword>
<dbReference type="PANTHER" id="PTHR24351">
    <property type="entry name" value="RIBOSOMAL PROTEIN S6 KINASE"/>
    <property type="match status" value="1"/>
</dbReference>
<feature type="domain" description="Protein kinase" evidence="18">
    <location>
        <begin position="806"/>
        <end position="1065"/>
    </location>
</feature>
<evidence type="ECO:0000256" key="11">
    <source>
        <dbReference type="ARBA" id="ARBA00022833"/>
    </source>
</evidence>
<comment type="similarity">
    <text evidence="1">Belongs to the protein kinase superfamily. AGC Ser/Thr protein kinase family. PKC subfamily.</text>
</comment>
<evidence type="ECO:0000256" key="5">
    <source>
        <dbReference type="ARBA" id="ARBA00022679"/>
    </source>
</evidence>
<keyword evidence="10 22" id="KW-0418">Kinase</keyword>
<keyword evidence="7" id="KW-0677">Repeat</keyword>
<evidence type="ECO:0000256" key="4">
    <source>
        <dbReference type="ARBA" id="ARBA00022553"/>
    </source>
</evidence>
<feature type="region of interest" description="Disordered" evidence="17">
    <location>
        <begin position="566"/>
        <end position="789"/>
    </location>
</feature>
<dbReference type="InterPro" id="IPR011072">
    <property type="entry name" value="HR1_rho-bd"/>
</dbReference>
<dbReference type="SMART" id="SM00133">
    <property type="entry name" value="S_TK_X"/>
    <property type="match status" value="1"/>
</dbReference>
<dbReference type="PROSITE" id="PS50081">
    <property type="entry name" value="ZF_DAG_PE_2"/>
    <property type="match status" value="2"/>
</dbReference>
<evidence type="ECO:0000256" key="10">
    <source>
        <dbReference type="ARBA" id="ARBA00022777"/>
    </source>
</evidence>
<dbReference type="Pfam" id="PF00433">
    <property type="entry name" value="Pkinase_C"/>
    <property type="match status" value="1"/>
</dbReference>
<dbReference type="Gene3D" id="3.30.60.20">
    <property type="match status" value="2"/>
</dbReference>
<keyword evidence="11" id="KW-0862">Zinc</keyword>
<dbReference type="CDD" id="cd20822">
    <property type="entry name" value="C1_ScPKC1-like_rpt1"/>
    <property type="match status" value="1"/>
</dbReference>
<dbReference type="FunFam" id="3.30.200.20:FF:000103">
    <property type="entry name" value="Protein kinase C"/>
    <property type="match status" value="1"/>
</dbReference>
<keyword evidence="5" id="KW-0808">Transferase</keyword>
<dbReference type="InterPro" id="IPR046349">
    <property type="entry name" value="C1-like_sf"/>
</dbReference>
<evidence type="ECO:0000256" key="9">
    <source>
        <dbReference type="ARBA" id="ARBA00022771"/>
    </source>
</evidence>
<dbReference type="EMBL" id="LN483124">
    <property type="protein sequence ID" value="CED82357.1"/>
    <property type="molecule type" value="Genomic_DNA"/>
</dbReference>
<keyword evidence="8 16" id="KW-0547">Nucleotide-binding</keyword>
<dbReference type="SUPFAM" id="SSF56112">
    <property type="entry name" value="Protein kinase-like (PK-like)"/>
    <property type="match status" value="1"/>
</dbReference>
<reference evidence="22" key="1">
    <citation type="submission" date="2014-08" db="EMBL/GenBank/DDBJ databases">
        <authorList>
            <person name="Sharma Rahul"/>
            <person name="Thines Marco"/>
        </authorList>
    </citation>
    <scope>NUCLEOTIDE SEQUENCE</scope>
</reference>
<evidence type="ECO:0000256" key="7">
    <source>
        <dbReference type="ARBA" id="ARBA00022737"/>
    </source>
</evidence>
<dbReference type="CDD" id="cd05570">
    <property type="entry name" value="STKc_PKC"/>
    <property type="match status" value="1"/>
</dbReference>
<evidence type="ECO:0000256" key="14">
    <source>
        <dbReference type="ARBA" id="ARBA00047470"/>
    </source>
</evidence>
<dbReference type="GO" id="GO:0004697">
    <property type="term" value="F:diacylglycerol-dependent serine/threonine kinase activity"/>
    <property type="evidence" value="ECO:0007669"/>
    <property type="project" value="UniProtKB-EC"/>
</dbReference>
<feature type="binding site" evidence="16">
    <location>
        <position position="835"/>
    </location>
    <ligand>
        <name>ATP</name>
        <dbReference type="ChEBI" id="CHEBI:30616"/>
    </ligand>
</feature>
<dbReference type="FunFam" id="1.10.510.10:FF:000101">
    <property type="entry name" value="Protein kinase C"/>
    <property type="match status" value="1"/>
</dbReference>
<dbReference type="Pfam" id="PF00069">
    <property type="entry name" value="Pkinase"/>
    <property type="match status" value="1"/>
</dbReference>
<feature type="compositionally biased region" description="Basic and acidic residues" evidence="17">
    <location>
        <begin position="140"/>
        <end position="153"/>
    </location>
</feature>
<accession>A0A0F7SJV3</accession>
<dbReference type="EC" id="2.7.11.13" evidence="2"/>
<evidence type="ECO:0000259" key="18">
    <source>
        <dbReference type="PROSITE" id="PS50011"/>
    </source>
</evidence>
<dbReference type="SUPFAM" id="SSF57889">
    <property type="entry name" value="Cysteine-rich domain"/>
    <property type="match status" value="2"/>
</dbReference>
<dbReference type="FunFam" id="3.30.60.20:FF:000064">
    <property type="entry name" value="Protein kinase C"/>
    <property type="match status" value="1"/>
</dbReference>
<dbReference type="SUPFAM" id="SSF46585">
    <property type="entry name" value="HR1 repeat"/>
    <property type="match status" value="1"/>
</dbReference>
<dbReference type="CDD" id="cd20823">
    <property type="entry name" value="C1_ScPKC1-like_rpt2"/>
    <property type="match status" value="1"/>
</dbReference>
<evidence type="ECO:0000256" key="15">
    <source>
        <dbReference type="PROSITE-ProRule" id="PRU01207"/>
    </source>
</evidence>
<dbReference type="SMART" id="SM00220">
    <property type="entry name" value="S_TKc"/>
    <property type="match status" value="1"/>
</dbReference>
<feature type="compositionally biased region" description="Polar residues" evidence="17">
    <location>
        <begin position="665"/>
        <end position="675"/>
    </location>
</feature>
<dbReference type="InterPro" id="IPR036274">
    <property type="entry name" value="HR1_rpt_sf"/>
</dbReference>
<evidence type="ECO:0000256" key="12">
    <source>
        <dbReference type="ARBA" id="ARBA00022840"/>
    </source>
</evidence>
<dbReference type="InterPro" id="IPR002219">
    <property type="entry name" value="PKC_DAG/PE"/>
</dbReference>
<dbReference type="InterPro" id="IPR008271">
    <property type="entry name" value="Ser/Thr_kinase_AS"/>
</dbReference>
<dbReference type="PROSITE" id="PS51860">
    <property type="entry name" value="REM_1"/>
    <property type="match status" value="1"/>
</dbReference>
<keyword evidence="6" id="KW-0479">Metal-binding</keyword>
<dbReference type="GO" id="GO:0005524">
    <property type="term" value="F:ATP binding"/>
    <property type="evidence" value="ECO:0007669"/>
    <property type="project" value="UniProtKB-UniRule"/>
</dbReference>
<evidence type="ECO:0000256" key="1">
    <source>
        <dbReference type="ARBA" id="ARBA00005490"/>
    </source>
</evidence>
<dbReference type="GO" id="GO:0007165">
    <property type="term" value="P:signal transduction"/>
    <property type="evidence" value="ECO:0007669"/>
    <property type="project" value="InterPro"/>
</dbReference>
<comment type="catalytic activity">
    <reaction evidence="14">
        <text>L-seryl-[protein] + ATP = O-phospho-L-seryl-[protein] + ADP + H(+)</text>
        <dbReference type="Rhea" id="RHEA:17989"/>
        <dbReference type="Rhea" id="RHEA-COMP:9863"/>
        <dbReference type="Rhea" id="RHEA-COMP:11604"/>
        <dbReference type="ChEBI" id="CHEBI:15378"/>
        <dbReference type="ChEBI" id="CHEBI:29999"/>
        <dbReference type="ChEBI" id="CHEBI:30616"/>
        <dbReference type="ChEBI" id="CHEBI:83421"/>
        <dbReference type="ChEBI" id="CHEBI:456216"/>
        <dbReference type="EC" id="2.7.11.13"/>
    </reaction>
</comment>
<name>A0A0F7SJV3_PHARH</name>
<dbReference type="GO" id="GO:0008270">
    <property type="term" value="F:zinc ion binding"/>
    <property type="evidence" value="ECO:0007669"/>
    <property type="project" value="UniProtKB-KW"/>
</dbReference>